<dbReference type="Proteomes" id="UP000441162">
    <property type="component" value="Unassembled WGS sequence"/>
</dbReference>
<dbReference type="EMBL" id="VVZA01000004">
    <property type="protein sequence ID" value="KAA5406443.1"/>
    <property type="molecule type" value="Genomic_DNA"/>
</dbReference>
<dbReference type="RefSeq" id="WP_057280273.1">
    <property type="nucleotide sequence ID" value="NZ_RCXK01000004.1"/>
</dbReference>
<dbReference type="EMBL" id="VVYY01000004">
    <property type="protein sequence ID" value="KAA5399595.1"/>
    <property type="molecule type" value="Genomic_DNA"/>
</dbReference>
<accession>A0A4Q5HWT4</accession>
<evidence type="ECO:0000313" key="4">
    <source>
        <dbReference type="Proteomes" id="UP000481616"/>
    </source>
</evidence>
<dbReference type="AlphaFoldDB" id="A0A4Q5HWT4"/>
<organism evidence="2 3">
    <name type="scientific">Phocaeicola dorei</name>
    <dbReference type="NCBI Taxonomy" id="357276"/>
    <lineage>
        <taxon>Bacteria</taxon>
        <taxon>Pseudomonadati</taxon>
        <taxon>Bacteroidota</taxon>
        <taxon>Bacteroidia</taxon>
        <taxon>Bacteroidales</taxon>
        <taxon>Bacteroidaceae</taxon>
        <taxon>Phocaeicola</taxon>
    </lineage>
</organism>
<proteinExistence type="predicted"/>
<evidence type="ECO:0000313" key="1">
    <source>
        <dbReference type="EMBL" id="KAA5399595.1"/>
    </source>
</evidence>
<name>A0A4Q5HWT4_9BACT</name>
<protein>
    <submittedName>
        <fullName evidence="2">Uncharacterized protein</fullName>
    </submittedName>
</protein>
<comment type="caution">
    <text evidence="2">The sequence shown here is derived from an EMBL/GenBank/DDBJ whole genome shotgun (WGS) entry which is preliminary data.</text>
</comment>
<sequence length="146" mass="16237">MRIIDQLDKYMSFKGINDNQVTKKCGLSVGLLGKARKGESDLGKKAVDKILNFYQDINRTWLLTGEGNMLQDCMIKKEFPSTEKIEVSAEAWNVIKQQAESLAKQSEILASKEKQVEELISLLKKVNVPMDGNVKCAAVSGSDLVE</sequence>
<gene>
    <name evidence="2" type="ORF">F2Y51_06190</name>
    <name evidence="1" type="ORF">F2Y58_05570</name>
</gene>
<dbReference type="Proteomes" id="UP000481616">
    <property type="component" value="Unassembled WGS sequence"/>
</dbReference>
<reference evidence="3 4" key="1">
    <citation type="journal article" date="2019" name="Nat. Med.">
        <title>A library of human gut bacterial isolates paired with longitudinal multiomics data enables mechanistic microbiome research.</title>
        <authorList>
            <person name="Poyet M."/>
            <person name="Groussin M."/>
            <person name="Gibbons S.M."/>
            <person name="Avila-Pacheco J."/>
            <person name="Jiang X."/>
            <person name="Kearney S.M."/>
            <person name="Perrotta A.R."/>
            <person name="Berdy B."/>
            <person name="Zhao S."/>
            <person name="Lieberman T.D."/>
            <person name="Swanson P.K."/>
            <person name="Smith M."/>
            <person name="Roesemann S."/>
            <person name="Alexander J.E."/>
            <person name="Rich S.A."/>
            <person name="Livny J."/>
            <person name="Vlamakis H."/>
            <person name="Clish C."/>
            <person name="Bullock K."/>
            <person name="Deik A."/>
            <person name="Scott J."/>
            <person name="Pierce K.A."/>
            <person name="Xavier R.J."/>
            <person name="Alm E.J."/>
        </authorList>
    </citation>
    <scope>NUCLEOTIDE SEQUENCE [LARGE SCALE GENOMIC DNA]</scope>
    <source>
        <strain evidence="1 4">BIOML-A1</strain>
        <strain evidence="2 3">BIOML-A4</strain>
    </source>
</reference>
<evidence type="ECO:0000313" key="3">
    <source>
        <dbReference type="Proteomes" id="UP000441162"/>
    </source>
</evidence>
<evidence type="ECO:0000313" key="2">
    <source>
        <dbReference type="EMBL" id="KAA5406443.1"/>
    </source>
</evidence>